<keyword evidence="2" id="KW-0813">Transport</keyword>
<feature type="region of interest" description="Disordered" evidence="14">
    <location>
        <begin position="363"/>
        <end position="382"/>
    </location>
</feature>
<dbReference type="PANTHER" id="PTHR43875">
    <property type="entry name" value="MALTODEXTRIN IMPORT ATP-BINDING PROTEIN MSMX"/>
    <property type="match status" value="1"/>
</dbReference>
<evidence type="ECO:0000313" key="16">
    <source>
        <dbReference type="EMBL" id="ANE80021.1"/>
    </source>
</evidence>
<evidence type="ECO:0000256" key="13">
    <source>
        <dbReference type="ARBA" id="ARBA00082626"/>
    </source>
</evidence>
<dbReference type="NCBIfam" id="NF008653">
    <property type="entry name" value="PRK11650.1"/>
    <property type="match status" value="1"/>
</dbReference>
<dbReference type="SUPFAM" id="SSF52540">
    <property type="entry name" value="P-loop containing nucleoside triphosphate hydrolases"/>
    <property type="match status" value="1"/>
</dbReference>
<dbReference type="InterPro" id="IPR027417">
    <property type="entry name" value="P-loop_NTPase"/>
</dbReference>
<organism evidence="16 17">
    <name type="scientific">Mycobacterium adipatum</name>
    <dbReference type="NCBI Taxonomy" id="1682113"/>
    <lineage>
        <taxon>Bacteria</taxon>
        <taxon>Bacillati</taxon>
        <taxon>Actinomycetota</taxon>
        <taxon>Actinomycetes</taxon>
        <taxon>Mycobacteriales</taxon>
        <taxon>Mycobacteriaceae</taxon>
        <taxon>Mycobacterium</taxon>
    </lineage>
</organism>
<dbReference type="Gene3D" id="2.40.50.140">
    <property type="entry name" value="Nucleic acid-binding proteins"/>
    <property type="match status" value="1"/>
</dbReference>
<comment type="catalytic activity">
    <reaction evidence="8">
        <text>alpha,alpha-trehalose(out) + ATP + H2O = alpha,alpha-trehalose(in) + ADP + phosphate + H(+)</text>
        <dbReference type="Rhea" id="RHEA:75203"/>
        <dbReference type="ChEBI" id="CHEBI:15377"/>
        <dbReference type="ChEBI" id="CHEBI:15378"/>
        <dbReference type="ChEBI" id="CHEBI:16551"/>
        <dbReference type="ChEBI" id="CHEBI:30616"/>
        <dbReference type="ChEBI" id="CHEBI:43474"/>
        <dbReference type="ChEBI" id="CHEBI:456216"/>
    </reaction>
</comment>
<evidence type="ECO:0000256" key="1">
    <source>
        <dbReference type="ARBA" id="ARBA00004515"/>
    </source>
</evidence>
<dbReference type="EMBL" id="CP015596">
    <property type="protein sequence ID" value="ANE80021.1"/>
    <property type="molecule type" value="Genomic_DNA"/>
</dbReference>
<evidence type="ECO:0000256" key="6">
    <source>
        <dbReference type="ARBA" id="ARBA00022967"/>
    </source>
</evidence>
<dbReference type="Pfam" id="PF00005">
    <property type="entry name" value="ABC_tran"/>
    <property type="match status" value="1"/>
</dbReference>
<evidence type="ECO:0000256" key="4">
    <source>
        <dbReference type="ARBA" id="ARBA00022741"/>
    </source>
</evidence>
<dbReference type="AlphaFoldDB" id="A0A172ULW7"/>
<proteinExistence type="predicted"/>
<evidence type="ECO:0000256" key="5">
    <source>
        <dbReference type="ARBA" id="ARBA00022840"/>
    </source>
</evidence>
<name>A0A172ULW7_9MYCO</name>
<keyword evidence="7" id="KW-0472">Membrane</keyword>
<evidence type="ECO:0000256" key="12">
    <source>
        <dbReference type="ARBA" id="ARBA00080647"/>
    </source>
</evidence>
<accession>A0A172ULW7</accession>
<dbReference type="InterPro" id="IPR040582">
    <property type="entry name" value="OB_MalK-like"/>
</dbReference>
<reference evidence="16 17" key="1">
    <citation type="submission" date="2016-05" db="EMBL/GenBank/DDBJ databases">
        <title>Complete genome sequence of a phthalic acid esters degrading Mycobacterium sp. YC-RL4.</title>
        <authorList>
            <person name="Ren L."/>
            <person name="Fan S."/>
            <person name="Ruth N."/>
            <person name="Jia Y."/>
            <person name="Wang J."/>
            <person name="Qiao C."/>
        </authorList>
    </citation>
    <scope>NUCLEOTIDE SEQUENCE [LARGE SCALE GENOMIC DNA]</scope>
    <source>
        <strain evidence="16 17">YC-RL4</strain>
    </source>
</reference>
<dbReference type="STRING" id="1682113.A7U43_12475"/>
<dbReference type="GO" id="GO:0016887">
    <property type="term" value="F:ATP hydrolysis activity"/>
    <property type="evidence" value="ECO:0007669"/>
    <property type="project" value="InterPro"/>
</dbReference>
<dbReference type="GO" id="GO:0140359">
    <property type="term" value="F:ABC-type transporter activity"/>
    <property type="evidence" value="ECO:0007669"/>
    <property type="project" value="InterPro"/>
</dbReference>
<comment type="subunit">
    <text evidence="10">Monomer. Homodimerizes in the presence of ATP. The complex is composed of two ATP-binding proteins (SugC), two transmembrane proteins (SugA and SugB) and a solute-binding protein (LpqY).</text>
</comment>
<dbReference type="RefSeq" id="WP_067995419.1">
    <property type="nucleotide sequence ID" value="NZ_CP015596.1"/>
</dbReference>
<keyword evidence="3" id="KW-1003">Cell membrane</keyword>
<sequence>MAEVEFRDVTRSYEGGVAALKGLNLTIGDGEFLILVGPSGCGKSTALRLLAGLDEPTSGEIRIGGQSVNGVPPGRRDIAMVFQNYALYPHMTVYRNLAYGLRQRRTPKAETDRRVRETAELLQITELLNRKPGQLSGGQRQRVAMGRALVRQPRAFLLDEPLSNLDAKLRNQVRGDLKRLHREVPVTSIYVTHDQVEAMTLGDRLCVMSAGEVQQIGTTDDIYNRPANTFVAAFMGSPPMNLIPGMVRDGVLHIGDVAVSIPVALPTGPVTVGARPEHLQLAGGDIEGALPARVDFVEPLGSHALVTALVNAPTVGAPPTVGEHRVIVHAPAGTDLASGAHIGIMLPRRRTYFFDAESGKAIPERPSARSNGAAVTDTRVNS</sequence>
<evidence type="ECO:0000256" key="9">
    <source>
        <dbReference type="ARBA" id="ARBA00056091"/>
    </source>
</evidence>
<dbReference type="InterPro" id="IPR012340">
    <property type="entry name" value="NA-bd_OB-fold"/>
</dbReference>
<evidence type="ECO:0000256" key="2">
    <source>
        <dbReference type="ARBA" id="ARBA00022448"/>
    </source>
</evidence>
<keyword evidence="17" id="KW-1185">Reference proteome</keyword>
<dbReference type="FunFam" id="3.40.50.300:FF:000042">
    <property type="entry name" value="Maltose/maltodextrin ABC transporter, ATP-binding protein"/>
    <property type="match status" value="1"/>
</dbReference>
<dbReference type="PROSITE" id="PS50893">
    <property type="entry name" value="ABC_TRANSPORTER_2"/>
    <property type="match status" value="1"/>
</dbReference>
<dbReference type="GO" id="GO:0005524">
    <property type="term" value="F:ATP binding"/>
    <property type="evidence" value="ECO:0007669"/>
    <property type="project" value="UniProtKB-KW"/>
</dbReference>
<feature type="domain" description="ABC transporter" evidence="15">
    <location>
        <begin position="4"/>
        <end position="235"/>
    </location>
</feature>
<evidence type="ECO:0000313" key="17">
    <source>
        <dbReference type="Proteomes" id="UP000077143"/>
    </source>
</evidence>
<dbReference type="InterPro" id="IPR047641">
    <property type="entry name" value="ABC_transpr_MalK/UgpC-like"/>
</dbReference>
<evidence type="ECO:0000256" key="10">
    <source>
        <dbReference type="ARBA" id="ARBA00063658"/>
    </source>
</evidence>
<dbReference type="Gene3D" id="2.40.50.100">
    <property type="match status" value="1"/>
</dbReference>
<keyword evidence="6" id="KW-1278">Translocase</keyword>
<comment type="subcellular location">
    <subcellularLocation>
        <location evidence="1">Cell inner membrane</location>
        <topology evidence="1">Peripheral membrane protein</topology>
        <orientation evidence="1">Cytoplasmic side</orientation>
    </subcellularLocation>
</comment>
<comment type="function">
    <text evidence="9">Part of the ABC transporter complex LpqY-SugA-SugB-SugC, which is highly specific for uptake of trehalose. Involved in the recycling of extracellular trehalose released from trehalose-containing molecules synthesized by M.tuberculosis. Trehalose uptake is essential for virulence. Responsible for energy coupling to the transport system.</text>
</comment>
<dbReference type="GO" id="GO:0008643">
    <property type="term" value="P:carbohydrate transport"/>
    <property type="evidence" value="ECO:0007669"/>
    <property type="project" value="InterPro"/>
</dbReference>
<evidence type="ECO:0000256" key="14">
    <source>
        <dbReference type="SAM" id="MobiDB-lite"/>
    </source>
</evidence>
<dbReference type="GO" id="GO:0055052">
    <property type="term" value="C:ATP-binding cassette (ABC) transporter complex, substrate-binding subunit-containing"/>
    <property type="evidence" value="ECO:0007669"/>
    <property type="project" value="TreeGrafter"/>
</dbReference>
<keyword evidence="5 16" id="KW-0067">ATP-binding</keyword>
<dbReference type="Proteomes" id="UP000077143">
    <property type="component" value="Chromosome"/>
</dbReference>
<keyword evidence="4" id="KW-0547">Nucleotide-binding</keyword>
<evidence type="ECO:0000256" key="11">
    <source>
        <dbReference type="ARBA" id="ARBA00072105"/>
    </source>
</evidence>
<dbReference type="InterPro" id="IPR003439">
    <property type="entry name" value="ABC_transporter-like_ATP-bd"/>
</dbReference>
<evidence type="ECO:0000256" key="3">
    <source>
        <dbReference type="ARBA" id="ARBA00022475"/>
    </source>
</evidence>
<dbReference type="Gene3D" id="3.40.50.300">
    <property type="entry name" value="P-loop containing nucleotide triphosphate hydrolases"/>
    <property type="match status" value="1"/>
</dbReference>
<dbReference type="Pfam" id="PF17912">
    <property type="entry name" value="OB_MalK"/>
    <property type="match status" value="1"/>
</dbReference>
<dbReference type="InterPro" id="IPR015855">
    <property type="entry name" value="ABC_transpr_MalK-like"/>
</dbReference>
<dbReference type="InterPro" id="IPR003593">
    <property type="entry name" value="AAA+_ATPase"/>
</dbReference>
<dbReference type="InterPro" id="IPR008995">
    <property type="entry name" value="Mo/tungstate-bd_C_term_dom"/>
</dbReference>
<dbReference type="SMART" id="SM00382">
    <property type="entry name" value="AAA"/>
    <property type="match status" value="1"/>
</dbReference>
<dbReference type="CDD" id="cd03301">
    <property type="entry name" value="ABC_MalK_N"/>
    <property type="match status" value="1"/>
</dbReference>
<dbReference type="KEGG" id="madi:A7U43_12475"/>
<dbReference type="PROSITE" id="PS00211">
    <property type="entry name" value="ABC_TRANSPORTER_1"/>
    <property type="match status" value="1"/>
</dbReference>
<evidence type="ECO:0000256" key="8">
    <source>
        <dbReference type="ARBA" id="ARBA00050305"/>
    </source>
</evidence>
<dbReference type="InterPro" id="IPR017871">
    <property type="entry name" value="ABC_transporter-like_CS"/>
</dbReference>
<evidence type="ECO:0000256" key="7">
    <source>
        <dbReference type="ARBA" id="ARBA00023136"/>
    </source>
</evidence>
<dbReference type="OrthoDB" id="7838608at2"/>
<gene>
    <name evidence="16" type="ORF">A7U43_12475</name>
</gene>
<dbReference type="PANTHER" id="PTHR43875:SF15">
    <property type="entry name" value="TREHALOSE IMPORT ATP-BINDING PROTEIN SUGC"/>
    <property type="match status" value="1"/>
</dbReference>
<protein>
    <recommendedName>
        <fullName evidence="11">Trehalose import ATP-binding protein SugC</fullName>
    </recommendedName>
    <alternativeName>
        <fullName evidence="13">Nucleotide-binding domain of SugABC transporter</fullName>
    </alternativeName>
    <alternativeName>
        <fullName evidence="12">SugABC transporter ATPase SugC</fullName>
    </alternativeName>
</protein>
<evidence type="ECO:0000259" key="15">
    <source>
        <dbReference type="PROSITE" id="PS50893"/>
    </source>
</evidence>
<dbReference type="SUPFAM" id="SSF50331">
    <property type="entry name" value="MOP-like"/>
    <property type="match status" value="1"/>
</dbReference>